<dbReference type="eggNOG" id="ENOG5032TX3">
    <property type="taxonomic scope" value="Bacteria"/>
</dbReference>
<keyword evidence="2" id="KW-1185">Reference proteome</keyword>
<reference evidence="1 2" key="1">
    <citation type="submission" date="2013-04" db="EMBL/GenBank/DDBJ databases">
        <title>The Genome Sequence of Sutterella wadsworthensis HGA0223.</title>
        <authorList>
            <consortium name="The Broad Institute Genomics Platform"/>
            <person name="Earl A."/>
            <person name="Ward D."/>
            <person name="Feldgarden M."/>
            <person name="Gevers D."/>
            <person name="Schmidt T.M."/>
            <person name="Dover J."/>
            <person name="Dai D."/>
            <person name="Walker B."/>
            <person name="Young S."/>
            <person name="Zeng Q."/>
            <person name="Gargeya S."/>
            <person name="Fitzgerald M."/>
            <person name="Haas B."/>
            <person name="Abouelleil A."/>
            <person name="Allen A.W."/>
            <person name="Alvarado L."/>
            <person name="Arachchi H.M."/>
            <person name="Berlin A.M."/>
            <person name="Chapman S.B."/>
            <person name="Gainer-Dewar J."/>
            <person name="Goldberg J."/>
            <person name="Griggs A."/>
            <person name="Gujja S."/>
            <person name="Hansen M."/>
            <person name="Howarth C."/>
            <person name="Imamovic A."/>
            <person name="Ireland A."/>
            <person name="Larimer J."/>
            <person name="McCowan C."/>
            <person name="Murphy C."/>
            <person name="Pearson M."/>
            <person name="Poon T.W."/>
            <person name="Priest M."/>
            <person name="Roberts A."/>
            <person name="Saif S."/>
            <person name="Shea T."/>
            <person name="Sisk P."/>
            <person name="Sykes S."/>
            <person name="Wortman J."/>
            <person name="Nusbaum C."/>
            <person name="Birren B."/>
        </authorList>
    </citation>
    <scope>NUCLEOTIDE SEQUENCE [LARGE SCALE GENOMIC DNA]</scope>
    <source>
        <strain evidence="1 2">HGA0223</strain>
    </source>
</reference>
<dbReference type="STRING" id="1203554.HMPREF1476_01859"/>
<dbReference type="HOGENOM" id="CLU_841797_0_0_4"/>
<protein>
    <submittedName>
        <fullName evidence="1">Uncharacterized protein</fullName>
    </submittedName>
</protein>
<sequence length="330" mass="36790">MFRERIKGRSFSSFDLILDSQGHRSTDAEAVAFTLAIDFETTSVSELPSGKFKVILTVYANLLFFDFNEKKVINTVPINCEYITLEPTRPTQQRLGALMQGLLTGELPEIEVSFLDVAVQRLASTVVRPRYGMRLKVRTVDIDQRGLKSFSALGGTTSQVCSLYALLLTRSFVDRLNVAMLPYTKGQAIGAKMTGRFVDGRAYQLSIPDGDYVIDLHLLGLKTLSQDNEDGKTFNQAFFVFLGIHIEQPDLGKVYFDQPMRGTGTALLLKGQKPGLSASYLETSAALLDGFAECLRDENDDWIAQNISPTNRSSFVDQAKSLRPLWNKFK</sequence>
<dbReference type="AlphaFoldDB" id="S3BA38"/>
<dbReference type="PATRIC" id="fig|1203554.3.peg.1939"/>
<evidence type="ECO:0000313" key="1">
    <source>
        <dbReference type="EMBL" id="EPD98153.1"/>
    </source>
</evidence>
<organism evidence="1 2">
    <name type="scientific">Sutterella wadsworthensis HGA0223</name>
    <dbReference type="NCBI Taxonomy" id="1203554"/>
    <lineage>
        <taxon>Bacteria</taxon>
        <taxon>Pseudomonadati</taxon>
        <taxon>Pseudomonadota</taxon>
        <taxon>Betaproteobacteria</taxon>
        <taxon>Burkholderiales</taxon>
        <taxon>Sutterellaceae</taxon>
        <taxon>Sutterella</taxon>
    </lineage>
</organism>
<comment type="caution">
    <text evidence="1">The sequence shown here is derived from an EMBL/GenBank/DDBJ whole genome shotgun (WGS) entry which is preliminary data.</text>
</comment>
<evidence type="ECO:0000313" key="2">
    <source>
        <dbReference type="Proteomes" id="UP000014400"/>
    </source>
</evidence>
<dbReference type="Proteomes" id="UP000014400">
    <property type="component" value="Unassembled WGS sequence"/>
</dbReference>
<gene>
    <name evidence="1" type="ORF">HMPREF1476_01859</name>
</gene>
<dbReference type="EMBL" id="ATCF01000027">
    <property type="protein sequence ID" value="EPD98153.1"/>
    <property type="molecule type" value="Genomic_DNA"/>
</dbReference>
<accession>S3BA38</accession>
<proteinExistence type="predicted"/>
<name>S3BA38_9BURK</name>